<reference evidence="12 13" key="1">
    <citation type="submission" date="2016-06" db="EMBL/GenBank/DDBJ databases">
        <title>Complete genome sequences of Bordetella bronchialis and Bordetella flabilis.</title>
        <authorList>
            <person name="LiPuma J.J."/>
            <person name="Spilker T."/>
        </authorList>
    </citation>
    <scope>NUCLEOTIDE SEQUENCE [LARGE SCALE GENOMIC DNA]</scope>
    <source>
        <strain evidence="11 13">AU17976</strain>
        <strain evidence="10 12">AU3182</strain>
    </source>
</reference>
<proteinExistence type="inferred from homology"/>
<feature type="transmembrane region" description="Helical" evidence="9">
    <location>
        <begin position="64"/>
        <end position="86"/>
    </location>
</feature>
<dbReference type="EMBL" id="CP016170">
    <property type="protein sequence ID" value="ANN64949.1"/>
    <property type="molecule type" value="Genomic_DNA"/>
</dbReference>
<keyword evidence="3" id="KW-1003">Cell membrane</keyword>
<dbReference type="PANTHER" id="PTHR11795">
    <property type="entry name" value="BRANCHED-CHAIN AMINO ACID TRANSPORT SYSTEM PERMEASE PROTEIN LIVH"/>
    <property type="match status" value="1"/>
</dbReference>
<organism evidence="11 13">
    <name type="scientific">Bordetella bronchialis</name>
    <dbReference type="NCBI Taxonomy" id="463025"/>
    <lineage>
        <taxon>Bacteria</taxon>
        <taxon>Pseudomonadati</taxon>
        <taxon>Pseudomonadota</taxon>
        <taxon>Betaproteobacteria</taxon>
        <taxon>Burkholderiales</taxon>
        <taxon>Alcaligenaceae</taxon>
        <taxon>Bordetella</taxon>
    </lineage>
</organism>
<dbReference type="Proteomes" id="UP000091897">
    <property type="component" value="Chromosome"/>
</dbReference>
<dbReference type="Proteomes" id="UP000092213">
    <property type="component" value="Chromosome"/>
</dbReference>
<accession>A0A193FRP6</accession>
<evidence type="ECO:0000256" key="4">
    <source>
        <dbReference type="ARBA" id="ARBA00022692"/>
    </source>
</evidence>
<evidence type="ECO:0000256" key="5">
    <source>
        <dbReference type="ARBA" id="ARBA00022970"/>
    </source>
</evidence>
<evidence type="ECO:0000313" key="12">
    <source>
        <dbReference type="Proteomes" id="UP000091897"/>
    </source>
</evidence>
<dbReference type="Pfam" id="PF02653">
    <property type="entry name" value="BPD_transp_2"/>
    <property type="match status" value="1"/>
</dbReference>
<evidence type="ECO:0000256" key="3">
    <source>
        <dbReference type="ARBA" id="ARBA00022475"/>
    </source>
</evidence>
<keyword evidence="5" id="KW-0029">Amino-acid transport</keyword>
<evidence type="ECO:0008006" key="14">
    <source>
        <dbReference type="Google" id="ProtNLM"/>
    </source>
</evidence>
<evidence type="ECO:0000313" key="13">
    <source>
        <dbReference type="Proteomes" id="UP000092213"/>
    </source>
</evidence>
<evidence type="ECO:0000256" key="7">
    <source>
        <dbReference type="ARBA" id="ARBA00023136"/>
    </source>
</evidence>
<feature type="transmembrane region" description="Helical" evidence="9">
    <location>
        <begin position="257"/>
        <end position="278"/>
    </location>
</feature>
<dbReference type="EMBL" id="CP016171">
    <property type="protein sequence ID" value="ANN69978.1"/>
    <property type="molecule type" value="Genomic_DNA"/>
</dbReference>
<dbReference type="AlphaFoldDB" id="A0A193FRP6"/>
<keyword evidence="7 9" id="KW-0472">Membrane</keyword>
<dbReference type="RefSeq" id="WP_066342665.1">
    <property type="nucleotide sequence ID" value="NZ_CBCSFJ010000012.1"/>
</dbReference>
<dbReference type="InterPro" id="IPR052157">
    <property type="entry name" value="BCAA_transport_permease"/>
</dbReference>
<evidence type="ECO:0000256" key="6">
    <source>
        <dbReference type="ARBA" id="ARBA00022989"/>
    </source>
</evidence>
<keyword evidence="6 9" id="KW-1133">Transmembrane helix</keyword>
<dbReference type="GO" id="GO:0022857">
    <property type="term" value="F:transmembrane transporter activity"/>
    <property type="evidence" value="ECO:0007669"/>
    <property type="project" value="InterPro"/>
</dbReference>
<feature type="transmembrane region" description="Helical" evidence="9">
    <location>
        <begin position="136"/>
        <end position="160"/>
    </location>
</feature>
<evidence type="ECO:0000256" key="2">
    <source>
        <dbReference type="ARBA" id="ARBA00022448"/>
    </source>
</evidence>
<gene>
    <name evidence="10" type="ORF">BAU06_00230</name>
    <name evidence="11" type="ORF">BAU08_00220</name>
</gene>
<evidence type="ECO:0000256" key="9">
    <source>
        <dbReference type="SAM" id="Phobius"/>
    </source>
</evidence>
<feature type="transmembrane region" description="Helical" evidence="9">
    <location>
        <begin position="192"/>
        <end position="211"/>
    </location>
</feature>
<dbReference type="GO" id="GO:0006865">
    <property type="term" value="P:amino acid transport"/>
    <property type="evidence" value="ECO:0007669"/>
    <property type="project" value="UniProtKB-KW"/>
</dbReference>
<evidence type="ECO:0000256" key="8">
    <source>
        <dbReference type="ARBA" id="ARBA00037998"/>
    </source>
</evidence>
<dbReference type="OrthoDB" id="32289at2"/>
<dbReference type="KEGG" id="bbro:BAU06_00230"/>
<keyword evidence="4 9" id="KW-0812">Transmembrane</keyword>
<name>A0A193FRP6_9BORD</name>
<feature type="transmembrane region" description="Helical" evidence="9">
    <location>
        <begin position="98"/>
        <end position="116"/>
    </location>
</feature>
<dbReference type="PANTHER" id="PTHR11795:SF445">
    <property type="entry name" value="AMINO ACID ABC TRANSPORTER PERMEASE PROTEIN"/>
    <property type="match status" value="1"/>
</dbReference>
<evidence type="ECO:0000313" key="10">
    <source>
        <dbReference type="EMBL" id="ANN64949.1"/>
    </source>
</evidence>
<dbReference type="CDD" id="cd06582">
    <property type="entry name" value="TM_PBP1_LivH_like"/>
    <property type="match status" value="1"/>
</dbReference>
<feature type="transmembrane region" description="Helical" evidence="9">
    <location>
        <begin position="40"/>
        <end position="58"/>
    </location>
</feature>
<sequence length="289" mass="31161">MFSAPVLTQVLINGLSLSAIYVLIALGFTLLFGIMKVVNFAHGSLAMLGGYALHYYFGEFKLPYVVAILLAGLTVAAASMILEWLVYRRFYQKMFQSMIGLLGLDIAIVYSCVLIFDVYERSIPAALDTMVSVGPVFIPADKLMIIGIAIVVLLAFWGFMSLSRYGLAVRAAAEDIEIAEAQGVNTRRIYQLAFFLAAFMTAIAGAIYAQTYALSPFMGERPLMVAFIVVILGGMGSIPGAALGGVLFGFGESFLSTFYGSATSTFVSFGVVIALLVVRPWGLLGKPER</sequence>
<evidence type="ECO:0000313" key="11">
    <source>
        <dbReference type="EMBL" id="ANN69978.1"/>
    </source>
</evidence>
<dbReference type="GO" id="GO:0005886">
    <property type="term" value="C:plasma membrane"/>
    <property type="evidence" value="ECO:0007669"/>
    <property type="project" value="UniProtKB-SubCell"/>
</dbReference>
<dbReference type="InterPro" id="IPR001851">
    <property type="entry name" value="ABC_transp_permease"/>
</dbReference>
<feature type="transmembrane region" description="Helical" evidence="9">
    <location>
        <begin position="223"/>
        <end position="250"/>
    </location>
</feature>
<comment type="similarity">
    <text evidence="8">Belongs to the binding-protein-dependent transport system permease family. LivHM subfamily.</text>
</comment>
<dbReference type="STRING" id="463025.BAU08_00220"/>
<evidence type="ECO:0000256" key="1">
    <source>
        <dbReference type="ARBA" id="ARBA00004651"/>
    </source>
</evidence>
<comment type="subcellular location">
    <subcellularLocation>
        <location evidence="1">Cell membrane</location>
        <topology evidence="1">Multi-pass membrane protein</topology>
    </subcellularLocation>
</comment>
<keyword evidence="12" id="KW-1185">Reference proteome</keyword>
<feature type="transmembrane region" description="Helical" evidence="9">
    <location>
        <begin position="12"/>
        <end position="33"/>
    </location>
</feature>
<keyword evidence="2" id="KW-0813">Transport</keyword>
<protein>
    <recommendedName>
        <fullName evidence="14">ABC transporter permease</fullName>
    </recommendedName>
</protein>